<feature type="disulfide bond" evidence="19">
    <location>
        <begin position="71"/>
        <end position="412"/>
    </location>
</feature>
<comment type="catalytic activity">
    <reaction evidence="15">
        <text>1D-myo-inositol hexakisphosphate + H2O = 1D-myo-inositol 1,2,4,5,6-pentakisphosphate + phosphate</text>
        <dbReference type="Rhea" id="RHEA:16989"/>
        <dbReference type="ChEBI" id="CHEBI:15377"/>
        <dbReference type="ChEBI" id="CHEBI:43474"/>
        <dbReference type="ChEBI" id="CHEBI:57798"/>
        <dbReference type="ChEBI" id="CHEBI:58130"/>
        <dbReference type="EC" id="3.1.3.8"/>
    </reaction>
    <physiologicalReaction direction="left-to-right" evidence="15">
        <dbReference type="Rhea" id="RHEA:16990"/>
    </physiologicalReaction>
</comment>
<comment type="similarity">
    <text evidence="2">Belongs to the histidine acid phosphatase family.</text>
</comment>
<evidence type="ECO:0000256" key="17">
    <source>
        <dbReference type="ARBA" id="ARBA00044262"/>
    </source>
</evidence>
<dbReference type="GO" id="GO:0005576">
    <property type="term" value="C:extracellular region"/>
    <property type="evidence" value="ECO:0007669"/>
    <property type="project" value="UniProtKB-SubCell"/>
</dbReference>
<keyword evidence="6" id="KW-0378">Hydrolase</keyword>
<evidence type="ECO:0000256" key="5">
    <source>
        <dbReference type="ARBA" id="ARBA00022525"/>
    </source>
</evidence>
<feature type="disulfide bond" evidence="19">
    <location>
        <begin position="28"/>
        <end position="37"/>
    </location>
</feature>
<evidence type="ECO:0000256" key="1">
    <source>
        <dbReference type="ARBA" id="ARBA00004613"/>
    </source>
</evidence>
<dbReference type="PIRSF" id="PIRSF000894">
    <property type="entry name" value="Acid_phosphatase"/>
    <property type="match status" value="1"/>
</dbReference>
<dbReference type="EMBL" id="KZ559134">
    <property type="protein sequence ID" value="PLB38666.1"/>
    <property type="molecule type" value="Genomic_DNA"/>
</dbReference>
<comment type="catalytic activity">
    <reaction evidence="13">
        <text>1D-myo-inositol 1,2,6-trisphosphate + H2O = 1D-myo-inositol 1,2-bisphosphate + phosphate</text>
        <dbReference type="Rhea" id="RHEA:77131"/>
        <dbReference type="ChEBI" id="CHEBI:15377"/>
        <dbReference type="ChEBI" id="CHEBI:43474"/>
        <dbReference type="ChEBI" id="CHEBI:195537"/>
        <dbReference type="ChEBI" id="CHEBI:195539"/>
    </reaction>
    <physiologicalReaction direction="left-to-right" evidence="13">
        <dbReference type="Rhea" id="RHEA:77132"/>
    </physiologicalReaction>
</comment>
<feature type="chain" id="PRO_5014186681" description="Phytase A" evidence="20">
    <location>
        <begin position="20"/>
        <end position="465"/>
    </location>
</feature>
<evidence type="ECO:0000313" key="21">
    <source>
        <dbReference type="EMBL" id="PLB38666.1"/>
    </source>
</evidence>
<gene>
    <name evidence="21" type="ORF">BDW47DRAFT_125196</name>
</gene>
<evidence type="ECO:0000256" key="14">
    <source>
        <dbReference type="ARBA" id="ARBA00043748"/>
    </source>
</evidence>
<keyword evidence="22" id="KW-1185">Reference proteome</keyword>
<dbReference type="Proteomes" id="UP000234585">
    <property type="component" value="Unassembled WGS sequence"/>
</dbReference>
<dbReference type="AlphaFoldDB" id="A0A2I2FDE6"/>
<dbReference type="InterPro" id="IPR029033">
    <property type="entry name" value="His_PPase_superfam"/>
</dbReference>
<accession>A0A2I2FDE6</accession>
<evidence type="ECO:0000256" key="8">
    <source>
        <dbReference type="ARBA" id="ARBA00023180"/>
    </source>
</evidence>
<dbReference type="RefSeq" id="XP_024672678.1">
    <property type="nucleotide sequence ID" value="XM_024816350.1"/>
</dbReference>
<evidence type="ECO:0000256" key="3">
    <source>
        <dbReference type="ARBA" id="ARBA00011245"/>
    </source>
</evidence>
<evidence type="ECO:0000256" key="9">
    <source>
        <dbReference type="ARBA" id="ARBA00041857"/>
    </source>
</evidence>
<dbReference type="GO" id="GO:0016158">
    <property type="term" value="F:inositol hexakisphosphate 3-phosphatase activity"/>
    <property type="evidence" value="ECO:0007669"/>
    <property type="project" value="UniProtKB-EC"/>
</dbReference>
<comment type="catalytic activity">
    <reaction evidence="14">
        <text>1D-myo-inositol 1,2,4,5,6-pentakisphosphate + H2O = 1D-myo-inositol 1,2,5,6-tetrakisphosphate + phosphate</text>
        <dbReference type="Rhea" id="RHEA:77115"/>
        <dbReference type="ChEBI" id="CHEBI:15377"/>
        <dbReference type="ChEBI" id="CHEBI:43474"/>
        <dbReference type="ChEBI" id="CHEBI:57798"/>
        <dbReference type="ChEBI" id="CHEBI:195535"/>
    </reaction>
    <physiologicalReaction direction="left-to-right" evidence="14">
        <dbReference type="Rhea" id="RHEA:77116"/>
    </physiologicalReaction>
</comment>
<dbReference type="STRING" id="41067.A0A2I2FDE6"/>
<dbReference type="InterPro" id="IPR016274">
    <property type="entry name" value="Histidine_acid_Pase_euk"/>
</dbReference>
<evidence type="ECO:0000256" key="19">
    <source>
        <dbReference type="PIRSR" id="PIRSR000894-2"/>
    </source>
</evidence>
<name>A0A2I2FDE6_ASPCN</name>
<evidence type="ECO:0000256" key="16">
    <source>
        <dbReference type="ARBA" id="ARBA00044106"/>
    </source>
</evidence>
<evidence type="ECO:0000256" key="7">
    <source>
        <dbReference type="ARBA" id="ARBA00023157"/>
    </source>
</evidence>
<evidence type="ECO:0000256" key="18">
    <source>
        <dbReference type="PIRSR" id="PIRSR000894-1"/>
    </source>
</evidence>
<protein>
    <recommendedName>
        <fullName evidence="16">Phytase A</fullName>
        <ecNumber evidence="4">3.1.3.8</ecNumber>
    </recommendedName>
    <alternativeName>
        <fullName evidence="17">Histidine acid phosphatase phyA</fullName>
    </alternativeName>
    <alternativeName>
        <fullName evidence="10">Myo-inositol hexakisphosphate phosphohydrolase A</fullName>
    </alternativeName>
    <alternativeName>
        <fullName evidence="9">Myo-inositol-hexaphosphate 3-phosphohydrolase A</fullName>
    </alternativeName>
</protein>
<dbReference type="CDD" id="cd07061">
    <property type="entry name" value="HP_HAP_like"/>
    <property type="match status" value="1"/>
</dbReference>
<evidence type="ECO:0000256" key="11">
    <source>
        <dbReference type="ARBA" id="ARBA00043670"/>
    </source>
</evidence>
<dbReference type="Pfam" id="PF00328">
    <property type="entry name" value="His_Phos_2"/>
    <property type="match status" value="1"/>
</dbReference>
<evidence type="ECO:0000256" key="4">
    <source>
        <dbReference type="ARBA" id="ARBA00012632"/>
    </source>
</evidence>
<feature type="disulfide bond" evidence="19">
    <location>
        <begin position="434"/>
        <end position="442"/>
    </location>
</feature>
<feature type="disulfide bond" evidence="19">
    <location>
        <begin position="215"/>
        <end position="463"/>
    </location>
</feature>
<dbReference type="PANTHER" id="PTHR20963:SF24">
    <property type="entry name" value="3-PHYTASE B"/>
    <property type="match status" value="1"/>
</dbReference>
<evidence type="ECO:0000256" key="6">
    <source>
        <dbReference type="ARBA" id="ARBA00022801"/>
    </source>
</evidence>
<evidence type="ECO:0000256" key="10">
    <source>
        <dbReference type="ARBA" id="ARBA00042300"/>
    </source>
</evidence>
<sequence length="465" mass="50940">MAVFTGLLAFHALFASVSGGTGLPASDCNTVDGGYQCFPEVSHSWGQYSPFFSLEKEEKDDSPDRDIPDGCRVTFAQVLSRHGARYPTESKSTKYAALVKDVQRNASSLTGKYAFLKTYNYSLGADDLTSFGEAQMVASGAKFYARYAALARRLVPFVRASGSDRVIASGEKFINGFQGAKKRDSHAEPGQKPAVVNVVIPEGETFNNTLDHAICKKFEDSEYGDEVEANFTALFTPDIRDRLEADLPGVRLEDEDVVGLMDMCSFDTVAGDGSQLSPFCGLFTPHEWEQYDYMQSLSKYYGHGAGHPLGSAQGIGFTNELIARLTRSPVRDHTSSNQTLNADPATFPLNSTLYADFSHDNSMISIYFALGLYNGTEPLSQTKSQTAAESGGYSAAWTVPFAARAYVEMMQCQGEKEPLVRVLMNDRVVPLHGCQTDDLGRCTRDDFVRGLSFARSGGNWDQCWV</sequence>
<comment type="catalytic activity">
    <reaction evidence="12">
        <text>1D-myo-inositol 1,2-bisphosphate + H2O = 1D-myo-inositol 2-phosphate + phosphate</text>
        <dbReference type="Rhea" id="RHEA:77135"/>
        <dbReference type="ChEBI" id="CHEBI:15377"/>
        <dbReference type="ChEBI" id="CHEBI:43474"/>
        <dbReference type="ChEBI" id="CHEBI:84142"/>
        <dbReference type="ChEBI" id="CHEBI:195539"/>
    </reaction>
    <physiologicalReaction direction="left-to-right" evidence="12">
        <dbReference type="Rhea" id="RHEA:77136"/>
    </physiologicalReaction>
</comment>
<evidence type="ECO:0000256" key="12">
    <source>
        <dbReference type="ARBA" id="ARBA00043675"/>
    </source>
</evidence>
<keyword evidence="8" id="KW-0325">Glycoprotein</keyword>
<keyword evidence="20" id="KW-0732">Signal</keyword>
<dbReference type="EC" id="3.1.3.8" evidence="4"/>
<comment type="subunit">
    <text evidence="3">Monomer.</text>
</comment>
<reference evidence="21 22" key="1">
    <citation type="submission" date="2017-12" db="EMBL/GenBank/DDBJ databases">
        <authorList>
            <consortium name="DOE Joint Genome Institute"/>
            <person name="Haridas S."/>
            <person name="Kjaerbolling I."/>
            <person name="Vesth T.C."/>
            <person name="Frisvad J.C."/>
            <person name="Nybo J.L."/>
            <person name="Theobald S."/>
            <person name="Kuo A."/>
            <person name="Bowyer P."/>
            <person name="Matsuda Y."/>
            <person name="Mondo S."/>
            <person name="Lyhne E.K."/>
            <person name="Kogle M.E."/>
            <person name="Clum A."/>
            <person name="Lipzen A."/>
            <person name="Salamov A."/>
            <person name="Ngan C.Y."/>
            <person name="Daum C."/>
            <person name="Chiniquy J."/>
            <person name="Barry K."/>
            <person name="LaButti K."/>
            <person name="Simmons B.A."/>
            <person name="Magnuson J.K."/>
            <person name="Mortensen U.H."/>
            <person name="Larsen T.O."/>
            <person name="Grigoriev I.V."/>
            <person name="Baker S.E."/>
            <person name="Andersen M.R."/>
            <person name="Nordberg H.P."/>
            <person name="Cantor M.N."/>
            <person name="Hua S.X."/>
        </authorList>
    </citation>
    <scope>NUCLEOTIDE SEQUENCE [LARGE SCALE GENOMIC DNA]</scope>
    <source>
        <strain evidence="21 22">CBS 102.13</strain>
    </source>
</reference>
<evidence type="ECO:0000256" key="15">
    <source>
        <dbReference type="ARBA" id="ARBA00043788"/>
    </source>
</evidence>
<dbReference type="PROSITE" id="PS00778">
    <property type="entry name" value="HIS_ACID_PHOSPHAT_2"/>
    <property type="match status" value="1"/>
</dbReference>
<dbReference type="PROSITE" id="PS00616">
    <property type="entry name" value="HIS_ACID_PHOSPHAT_1"/>
    <property type="match status" value="1"/>
</dbReference>
<dbReference type="GeneID" id="36523510"/>
<dbReference type="SUPFAM" id="SSF53254">
    <property type="entry name" value="Phosphoglycerate mutase-like"/>
    <property type="match status" value="1"/>
</dbReference>
<organism evidence="21 22">
    <name type="scientific">Aspergillus candidus</name>
    <dbReference type="NCBI Taxonomy" id="41067"/>
    <lineage>
        <taxon>Eukaryota</taxon>
        <taxon>Fungi</taxon>
        <taxon>Dikarya</taxon>
        <taxon>Ascomycota</taxon>
        <taxon>Pezizomycotina</taxon>
        <taxon>Eurotiomycetes</taxon>
        <taxon>Eurotiomycetidae</taxon>
        <taxon>Eurotiales</taxon>
        <taxon>Aspergillaceae</taxon>
        <taxon>Aspergillus</taxon>
        <taxon>Aspergillus subgen. Circumdati</taxon>
    </lineage>
</organism>
<evidence type="ECO:0000313" key="22">
    <source>
        <dbReference type="Proteomes" id="UP000234585"/>
    </source>
</evidence>
<dbReference type="Gene3D" id="3.40.50.1240">
    <property type="entry name" value="Phosphoglycerate mutase-like"/>
    <property type="match status" value="1"/>
</dbReference>
<keyword evidence="5" id="KW-0964">Secreted</keyword>
<proteinExistence type="inferred from homology"/>
<evidence type="ECO:0000256" key="2">
    <source>
        <dbReference type="ARBA" id="ARBA00005375"/>
    </source>
</evidence>
<dbReference type="OrthoDB" id="6509975at2759"/>
<comment type="catalytic activity">
    <reaction evidence="11">
        <text>1D-myo-inositol 1,2,5,6-tetrakisphosphate + H2O = 1D-myo-inositol 1,2,6-trisphosphate + phosphate</text>
        <dbReference type="Rhea" id="RHEA:77119"/>
        <dbReference type="ChEBI" id="CHEBI:15377"/>
        <dbReference type="ChEBI" id="CHEBI:43474"/>
        <dbReference type="ChEBI" id="CHEBI:195535"/>
        <dbReference type="ChEBI" id="CHEBI:195537"/>
    </reaction>
    <physiologicalReaction direction="left-to-right" evidence="11">
        <dbReference type="Rhea" id="RHEA:77120"/>
    </physiologicalReaction>
</comment>
<dbReference type="FunFam" id="3.40.50.1240:FF:000027">
    <property type="entry name" value="3-phytase A"/>
    <property type="match status" value="1"/>
</dbReference>
<feature type="disulfide bond" evidence="19">
    <location>
        <begin position="264"/>
        <end position="280"/>
    </location>
</feature>
<dbReference type="InterPro" id="IPR000560">
    <property type="entry name" value="His_Pase_clade-2"/>
</dbReference>
<keyword evidence="7 19" id="KW-1015">Disulfide bond</keyword>
<evidence type="ECO:0000256" key="20">
    <source>
        <dbReference type="SAM" id="SignalP"/>
    </source>
</evidence>
<feature type="signal peptide" evidence="20">
    <location>
        <begin position="1"/>
        <end position="19"/>
    </location>
</feature>
<dbReference type="PANTHER" id="PTHR20963">
    <property type="entry name" value="MULTIPLE INOSITOL POLYPHOSPHATE PHOSPHATASE-RELATED"/>
    <property type="match status" value="1"/>
</dbReference>
<dbReference type="InterPro" id="IPR033379">
    <property type="entry name" value="Acid_Pase_AS"/>
</dbReference>
<comment type="subcellular location">
    <subcellularLocation>
        <location evidence="1">Secreted</location>
    </subcellularLocation>
</comment>
<feature type="active site" description="Proton donor" evidence="18">
    <location>
        <position position="360"/>
    </location>
</feature>
<feature type="active site" description="Nucleophile" evidence="18">
    <location>
        <position position="82"/>
    </location>
</feature>
<evidence type="ECO:0000256" key="13">
    <source>
        <dbReference type="ARBA" id="ARBA00043721"/>
    </source>
</evidence>
<dbReference type="GO" id="GO:0003993">
    <property type="term" value="F:acid phosphatase activity"/>
    <property type="evidence" value="ECO:0007669"/>
    <property type="project" value="TreeGrafter"/>
</dbReference>